<evidence type="ECO:0000256" key="2">
    <source>
        <dbReference type="ARBA" id="ARBA00004496"/>
    </source>
</evidence>
<evidence type="ECO:0000313" key="18">
    <source>
        <dbReference type="Proteomes" id="UP000243719"/>
    </source>
</evidence>
<comment type="function">
    <text evidence="1 12">Catalyzes the decarboxylation of four acetate groups of uroporphyrinogen-III to yield coproporphyrinogen-III.</text>
</comment>
<dbReference type="PANTHER" id="PTHR21091">
    <property type="entry name" value="METHYLTETRAHYDROFOLATE:HOMOCYSTEINE METHYLTRANSFERASE RELATED"/>
    <property type="match status" value="1"/>
</dbReference>
<comment type="subcellular location">
    <subcellularLocation>
        <location evidence="2 12">Cytoplasm</location>
    </subcellularLocation>
</comment>
<dbReference type="RefSeq" id="WP_091908028.1">
    <property type="nucleotide sequence ID" value="NZ_FNLO01000005.1"/>
</dbReference>
<evidence type="ECO:0000259" key="15">
    <source>
        <dbReference type="PROSITE" id="PS00906"/>
    </source>
</evidence>
<dbReference type="PROSITE" id="PS00906">
    <property type="entry name" value="UROD_1"/>
    <property type="match status" value="1"/>
</dbReference>
<evidence type="ECO:0000256" key="11">
    <source>
        <dbReference type="ARBA" id="ARBA00023244"/>
    </source>
</evidence>
<dbReference type="UniPathway" id="UPA00251">
    <property type="reaction ID" value="UER00321"/>
</dbReference>
<dbReference type="CDD" id="cd00717">
    <property type="entry name" value="URO-D"/>
    <property type="match status" value="1"/>
</dbReference>
<keyword evidence="18" id="KW-1185">Reference proteome</keyword>
<feature type="binding site" evidence="12">
    <location>
        <position position="164"/>
    </location>
    <ligand>
        <name>substrate</name>
    </ligand>
</feature>
<feature type="domain" description="Uroporphyrinogen decarboxylase (URO-D)" evidence="16">
    <location>
        <begin position="152"/>
        <end position="168"/>
    </location>
</feature>
<comment type="subunit">
    <text evidence="5 12">Homodimer.</text>
</comment>
<dbReference type="PANTHER" id="PTHR21091:SF169">
    <property type="entry name" value="UROPORPHYRINOGEN DECARBOXYLASE"/>
    <property type="match status" value="1"/>
</dbReference>
<dbReference type="OrthoDB" id="9806656at2"/>
<feature type="binding site" evidence="12">
    <location>
        <position position="337"/>
    </location>
    <ligand>
        <name>substrate</name>
    </ligand>
</feature>
<sequence>MPSDSAVQALANDTFLRALMREPTDYTPVWLMRQAGRYLPEYNATRARAGSFLKLAQNPALATEVTLQPLARFPLDAAILFSDILTVPDAMGLGLEFTAGEGPSFARPVRTEADVARLAVPDIDATLGYVTDAVREIRKALTVGGVQRVPLIGFSGSPFTLACYMVEGRGSSDFRTIKTMLYSQPEWLHQILKVNADAVIAYLNAQIEAGAQAVMIFDTWGGVLADGAYQAFSLAYIERIVAGLIREREGRRVPCIAFTKGGGLWLEALAASGVDALGLDWTVDPAAARQRVGDKVALQGSLDPNVLFAPPETIRAQARALLDRYGAAPGHVFNLGHGISQFTPPEHAGALVTEVHEYSRQQRAGR</sequence>
<evidence type="ECO:0000256" key="10">
    <source>
        <dbReference type="ARBA" id="ARBA00023239"/>
    </source>
</evidence>
<evidence type="ECO:0000256" key="9">
    <source>
        <dbReference type="ARBA" id="ARBA00022793"/>
    </source>
</evidence>
<dbReference type="HAMAP" id="MF_00218">
    <property type="entry name" value="URO_D"/>
    <property type="match status" value="1"/>
</dbReference>
<feature type="binding site" evidence="12">
    <location>
        <position position="219"/>
    </location>
    <ligand>
        <name>substrate</name>
    </ligand>
</feature>
<evidence type="ECO:0000256" key="12">
    <source>
        <dbReference type="HAMAP-Rule" id="MF_00218"/>
    </source>
</evidence>
<evidence type="ECO:0000256" key="14">
    <source>
        <dbReference type="RuleBase" id="RU004169"/>
    </source>
</evidence>
<reference evidence="18" key="1">
    <citation type="submission" date="2016-09" db="EMBL/GenBank/DDBJ databases">
        <authorList>
            <person name="Varghese N."/>
            <person name="Submissions S."/>
        </authorList>
    </citation>
    <scope>NUCLEOTIDE SEQUENCE [LARGE SCALE GENOMIC DNA]</scope>
    <source>
        <strain evidence="18">JS23</strain>
    </source>
</reference>
<comment type="caution">
    <text evidence="12">Lacks conserved residue(s) required for the propagation of feature annotation.</text>
</comment>
<dbReference type="Proteomes" id="UP000243719">
    <property type="component" value="Unassembled WGS sequence"/>
</dbReference>
<name>A0A1H2PPA2_9BURK</name>
<dbReference type="InterPro" id="IPR038071">
    <property type="entry name" value="UROD/MetE-like_sf"/>
</dbReference>
<evidence type="ECO:0000256" key="7">
    <source>
        <dbReference type="ARBA" id="ARBA00014308"/>
    </source>
</evidence>
<dbReference type="GO" id="GO:0004853">
    <property type="term" value="F:uroporphyrinogen decarboxylase activity"/>
    <property type="evidence" value="ECO:0007669"/>
    <property type="project" value="UniProtKB-UniRule"/>
</dbReference>
<dbReference type="InterPro" id="IPR006361">
    <property type="entry name" value="Uroporphyrinogen_deCO2ase_HemE"/>
</dbReference>
<dbReference type="GO" id="GO:0005829">
    <property type="term" value="C:cytosol"/>
    <property type="evidence" value="ECO:0007669"/>
    <property type="project" value="TreeGrafter"/>
</dbReference>
<evidence type="ECO:0000256" key="5">
    <source>
        <dbReference type="ARBA" id="ARBA00011738"/>
    </source>
</evidence>
<dbReference type="FunFam" id="3.20.20.210:FF:000001">
    <property type="entry name" value="Uroporphyrinogen decarboxylase"/>
    <property type="match status" value="1"/>
</dbReference>
<dbReference type="InterPro" id="IPR000257">
    <property type="entry name" value="Uroporphyrinogen_deCOase"/>
</dbReference>
<dbReference type="AlphaFoldDB" id="A0A1H2PPA2"/>
<keyword evidence="11 12" id="KW-0627">Porphyrin biosynthesis</keyword>
<evidence type="ECO:0000256" key="3">
    <source>
        <dbReference type="ARBA" id="ARBA00004804"/>
    </source>
</evidence>
<dbReference type="NCBIfam" id="TIGR01464">
    <property type="entry name" value="hemE"/>
    <property type="match status" value="1"/>
</dbReference>
<comment type="similarity">
    <text evidence="4 12 14">Belongs to the uroporphyrinogen decarboxylase family.</text>
</comment>
<evidence type="ECO:0000256" key="1">
    <source>
        <dbReference type="ARBA" id="ARBA00002448"/>
    </source>
</evidence>
<organism evidence="17 18">
    <name type="scientific">Chitinasiproducens palmae</name>
    <dbReference type="NCBI Taxonomy" id="1770053"/>
    <lineage>
        <taxon>Bacteria</taxon>
        <taxon>Pseudomonadati</taxon>
        <taxon>Pseudomonadota</taxon>
        <taxon>Betaproteobacteria</taxon>
        <taxon>Burkholderiales</taxon>
        <taxon>Burkholderiaceae</taxon>
        <taxon>Chitinasiproducens</taxon>
    </lineage>
</organism>
<protein>
    <recommendedName>
        <fullName evidence="7 12">Uroporphyrinogen decarboxylase</fullName>
        <shortName evidence="12">UPD</shortName>
        <shortName evidence="12">URO-D</shortName>
        <ecNumber evidence="6 12">4.1.1.37</ecNumber>
    </recommendedName>
</protein>
<dbReference type="Gene3D" id="3.20.20.210">
    <property type="match status" value="1"/>
</dbReference>
<keyword evidence="10 12" id="KW-0456">Lyase</keyword>
<dbReference type="SUPFAM" id="SSF51726">
    <property type="entry name" value="UROD/MetE-like"/>
    <property type="match status" value="1"/>
</dbReference>
<proteinExistence type="inferred from homology"/>
<dbReference type="PROSITE" id="PS00907">
    <property type="entry name" value="UROD_2"/>
    <property type="match status" value="1"/>
</dbReference>
<dbReference type="EC" id="4.1.1.37" evidence="6 12"/>
<dbReference type="GO" id="GO:0019353">
    <property type="term" value="P:protoporphyrinogen IX biosynthetic process from glutamate"/>
    <property type="evidence" value="ECO:0007669"/>
    <property type="project" value="TreeGrafter"/>
</dbReference>
<comment type="pathway">
    <text evidence="3 12 13">Porphyrin-containing compound metabolism; protoporphyrin-IX biosynthesis; coproporphyrinogen-III from 5-aminolevulinate: step 4/4.</text>
</comment>
<evidence type="ECO:0000256" key="8">
    <source>
        <dbReference type="ARBA" id="ARBA00022490"/>
    </source>
</evidence>
<accession>A0A1H2PPA2</accession>
<keyword evidence="8 12" id="KW-0963">Cytoplasm</keyword>
<evidence type="ECO:0000259" key="16">
    <source>
        <dbReference type="PROSITE" id="PS00907"/>
    </source>
</evidence>
<keyword evidence="9 12" id="KW-0210">Decarboxylase</keyword>
<evidence type="ECO:0000256" key="4">
    <source>
        <dbReference type="ARBA" id="ARBA00009935"/>
    </source>
</evidence>
<evidence type="ECO:0000256" key="6">
    <source>
        <dbReference type="ARBA" id="ARBA00012288"/>
    </source>
</evidence>
<feature type="site" description="Transition state stabilizer" evidence="12">
    <location>
        <position position="83"/>
    </location>
</feature>
<feature type="binding site" evidence="12">
    <location>
        <begin position="33"/>
        <end position="37"/>
    </location>
    <ligand>
        <name>substrate</name>
    </ligand>
</feature>
<gene>
    <name evidence="12" type="primary">hemE</name>
    <name evidence="17" type="ORF">SAMN05216551_105170</name>
</gene>
<dbReference type="EMBL" id="FNLO01000005">
    <property type="protein sequence ID" value="SDV48535.1"/>
    <property type="molecule type" value="Genomic_DNA"/>
</dbReference>
<evidence type="ECO:0000256" key="13">
    <source>
        <dbReference type="RuleBase" id="RU000554"/>
    </source>
</evidence>
<dbReference type="STRING" id="1770053.SAMN05216551_105170"/>
<dbReference type="Pfam" id="PF01208">
    <property type="entry name" value="URO-D"/>
    <property type="match status" value="1"/>
</dbReference>
<evidence type="ECO:0000313" key="17">
    <source>
        <dbReference type="EMBL" id="SDV48535.1"/>
    </source>
</evidence>
<comment type="catalytic activity">
    <reaction evidence="12 13">
        <text>uroporphyrinogen III + 4 H(+) = coproporphyrinogen III + 4 CO2</text>
        <dbReference type="Rhea" id="RHEA:19865"/>
        <dbReference type="ChEBI" id="CHEBI:15378"/>
        <dbReference type="ChEBI" id="CHEBI:16526"/>
        <dbReference type="ChEBI" id="CHEBI:57308"/>
        <dbReference type="ChEBI" id="CHEBI:57309"/>
        <dbReference type="EC" id="4.1.1.37"/>
    </reaction>
</comment>
<feature type="domain" description="Uroporphyrinogen decarboxylase (URO-D)" evidence="15">
    <location>
        <begin position="28"/>
        <end position="37"/>
    </location>
</feature>
<feature type="binding site" evidence="12">
    <location>
        <position position="83"/>
    </location>
    <ligand>
        <name>substrate</name>
    </ligand>
</feature>